<dbReference type="InterPro" id="IPR009926">
    <property type="entry name" value="T3SS_YcgR_PilZN"/>
</dbReference>
<dbReference type="GO" id="GO:0035438">
    <property type="term" value="F:cyclic-di-GMP binding"/>
    <property type="evidence" value="ECO:0007669"/>
    <property type="project" value="InterPro"/>
</dbReference>
<reference evidence="3 4" key="1">
    <citation type="submission" date="2018-08" db="EMBL/GenBank/DDBJ databases">
        <title>Bacillus chawlae sp. nov., Bacillus glennii sp. nov., and Bacillus saganii sp. nov. Isolated from the Vehicle Assembly Building at Kennedy Space Center where the Viking Spacecraft were Assembled.</title>
        <authorList>
            <person name="Seuylemezian A."/>
            <person name="Vaishampayan P."/>
        </authorList>
    </citation>
    <scope>NUCLEOTIDE SEQUENCE [LARGE SCALE GENOMIC DNA]</scope>
    <source>
        <strain evidence="3 4">V47-23a</strain>
    </source>
</reference>
<dbReference type="AlphaFoldDB" id="A0A372LMI1"/>
<feature type="domain" description="Type III secretion system flagellar brake protein YcgR PilZN" evidence="2">
    <location>
        <begin position="3"/>
        <end position="89"/>
    </location>
</feature>
<gene>
    <name evidence="3" type="ORF">D0469_12320</name>
</gene>
<comment type="caution">
    <text evidence="3">The sequence shown here is derived from an EMBL/GenBank/DDBJ whole genome shotgun (WGS) entry which is preliminary data.</text>
</comment>
<name>A0A372LMI1_9BACI</name>
<dbReference type="Gene3D" id="2.40.10.220">
    <property type="entry name" value="predicted glycosyltransferase like domains"/>
    <property type="match status" value="1"/>
</dbReference>
<dbReference type="SUPFAM" id="SSF141371">
    <property type="entry name" value="PilZ domain-like"/>
    <property type="match status" value="1"/>
</dbReference>
<evidence type="ECO:0000259" key="1">
    <source>
        <dbReference type="Pfam" id="PF07238"/>
    </source>
</evidence>
<dbReference type="EMBL" id="QVTE01000033">
    <property type="protein sequence ID" value="RFU68515.1"/>
    <property type="molecule type" value="Genomic_DNA"/>
</dbReference>
<dbReference type="OrthoDB" id="1951449at2"/>
<organism evidence="3 4">
    <name type="scientific">Peribacillus saganii</name>
    <dbReference type="NCBI Taxonomy" id="2303992"/>
    <lineage>
        <taxon>Bacteria</taxon>
        <taxon>Bacillati</taxon>
        <taxon>Bacillota</taxon>
        <taxon>Bacilli</taxon>
        <taxon>Bacillales</taxon>
        <taxon>Bacillaceae</taxon>
        <taxon>Peribacillus</taxon>
    </lineage>
</organism>
<dbReference type="Proteomes" id="UP000264541">
    <property type="component" value="Unassembled WGS sequence"/>
</dbReference>
<dbReference type="Pfam" id="PF12945">
    <property type="entry name" value="PilZNR"/>
    <property type="match status" value="1"/>
</dbReference>
<dbReference type="RefSeq" id="WP_117327039.1">
    <property type="nucleotide sequence ID" value="NZ_QVTE01000033.1"/>
</dbReference>
<proteinExistence type="predicted"/>
<dbReference type="Pfam" id="PF07238">
    <property type="entry name" value="PilZ"/>
    <property type="match status" value="1"/>
</dbReference>
<sequence length="218" mass="25060">MIKIGNSIIIEPKFSLQPEKYKAMVVEIEDNQIYIDYPVNLETGKTVFLIDGTQLKITFIDPEHAVYIFDTEVLGRKIANIPMIHLHYPDKDGFVKIQRRQYVRVDTRVDTAVHPENAEFLPFTAVTADLSAGGAGLEIPKHIKLVATSHIYLWMVLPLRSGEIQYMRLKSKVIRISEQKGKYNKASIQFVETSEGDRQNLIRFVFERQLEKKKGVNI</sequence>
<evidence type="ECO:0000313" key="3">
    <source>
        <dbReference type="EMBL" id="RFU68515.1"/>
    </source>
</evidence>
<accession>A0A372LMI1</accession>
<evidence type="ECO:0000313" key="4">
    <source>
        <dbReference type="Proteomes" id="UP000264541"/>
    </source>
</evidence>
<feature type="domain" description="PilZ" evidence="1">
    <location>
        <begin position="98"/>
        <end position="207"/>
    </location>
</feature>
<protein>
    <submittedName>
        <fullName evidence="3">Pilus assembly protein PilZ</fullName>
    </submittedName>
</protein>
<keyword evidence="4" id="KW-1185">Reference proteome</keyword>
<evidence type="ECO:0000259" key="2">
    <source>
        <dbReference type="Pfam" id="PF12945"/>
    </source>
</evidence>
<dbReference type="InterPro" id="IPR009875">
    <property type="entry name" value="PilZ_domain"/>
</dbReference>